<proteinExistence type="predicted"/>
<evidence type="ECO:0000313" key="1">
    <source>
        <dbReference type="EMBL" id="KAF4946243.1"/>
    </source>
</evidence>
<dbReference type="Proteomes" id="UP000604273">
    <property type="component" value="Unassembled WGS sequence"/>
</dbReference>
<keyword evidence="2" id="KW-1185">Reference proteome</keyword>
<sequence length="84" mass="9134">MSYQTKTVQVCGRCTGASAGSDGPITPCGRGPLTRIEGNMEQPRYGVELDGEEESISMCQICRILDAQKGEFEPANDSEDEEME</sequence>
<dbReference type="OrthoDB" id="5094464at2759"/>
<reference evidence="1" key="2">
    <citation type="submission" date="2020-05" db="EMBL/GenBank/DDBJ databases">
        <authorList>
            <person name="Kim H.-S."/>
            <person name="Proctor R.H."/>
            <person name="Brown D.W."/>
        </authorList>
    </citation>
    <scope>NUCLEOTIDE SEQUENCE</scope>
    <source>
        <strain evidence="1">NRRL 45417</strain>
    </source>
</reference>
<gene>
    <name evidence="1" type="ORF">FGADI_11320</name>
</gene>
<accession>A0A8H4SV19</accession>
<evidence type="ECO:0000313" key="2">
    <source>
        <dbReference type="Proteomes" id="UP000604273"/>
    </source>
</evidence>
<dbReference type="AlphaFoldDB" id="A0A8H4SV19"/>
<name>A0A8H4SV19_9HYPO</name>
<organism evidence="1 2">
    <name type="scientific">Fusarium gaditjirri</name>
    <dbReference type="NCBI Taxonomy" id="282569"/>
    <lineage>
        <taxon>Eukaryota</taxon>
        <taxon>Fungi</taxon>
        <taxon>Dikarya</taxon>
        <taxon>Ascomycota</taxon>
        <taxon>Pezizomycotina</taxon>
        <taxon>Sordariomycetes</taxon>
        <taxon>Hypocreomycetidae</taxon>
        <taxon>Hypocreales</taxon>
        <taxon>Nectriaceae</taxon>
        <taxon>Fusarium</taxon>
        <taxon>Fusarium nisikadoi species complex</taxon>
    </lineage>
</organism>
<reference evidence="1" key="1">
    <citation type="journal article" date="2020" name="BMC Genomics">
        <title>Correction to: Identification and distribution of gene clusters required for synthesis of sphingolipid metabolism inhibitors in diverse species of the filamentous fungus Fusarium.</title>
        <authorList>
            <person name="Kim H.S."/>
            <person name="Lohmar J.M."/>
            <person name="Busman M."/>
            <person name="Brown D.W."/>
            <person name="Naumann T.A."/>
            <person name="Divon H.H."/>
            <person name="Lysoe E."/>
            <person name="Uhlig S."/>
            <person name="Proctor R.H."/>
        </authorList>
    </citation>
    <scope>NUCLEOTIDE SEQUENCE</scope>
    <source>
        <strain evidence="1">NRRL 45417</strain>
    </source>
</reference>
<dbReference type="EMBL" id="JABFAI010000330">
    <property type="protein sequence ID" value="KAF4946243.1"/>
    <property type="molecule type" value="Genomic_DNA"/>
</dbReference>
<comment type="caution">
    <text evidence="1">The sequence shown here is derived from an EMBL/GenBank/DDBJ whole genome shotgun (WGS) entry which is preliminary data.</text>
</comment>
<protein>
    <submittedName>
        <fullName evidence="1">Uncharacterized protein</fullName>
    </submittedName>
</protein>